<evidence type="ECO:0000313" key="10">
    <source>
        <dbReference type="Proteomes" id="UP001353858"/>
    </source>
</evidence>
<dbReference type="FunFam" id="3.40.50.1820:FF:000155">
    <property type="entry name" value="Carboxylic ester hydrolase"/>
    <property type="match status" value="1"/>
</dbReference>
<evidence type="ECO:0000259" key="8">
    <source>
        <dbReference type="Pfam" id="PF00135"/>
    </source>
</evidence>
<dbReference type="EMBL" id="JARPUR010000003">
    <property type="protein sequence ID" value="KAK4880293.1"/>
    <property type="molecule type" value="Genomic_DNA"/>
</dbReference>
<evidence type="ECO:0000256" key="7">
    <source>
        <dbReference type="SAM" id="MobiDB-lite"/>
    </source>
</evidence>
<keyword evidence="2" id="KW-0719">Serine esterase</keyword>
<dbReference type="InterPro" id="IPR019819">
    <property type="entry name" value="Carboxylesterase_B_CS"/>
</dbReference>
<dbReference type="Pfam" id="PF00135">
    <property type="entry name" value="COesterase"/>
    <property type="match status" value="1"/>
</dbReference>
<evidence type="ECO:0000256" key="3">
    <source>
        <dbReference type="ARBA" id="ARBA00022801"/>
    </source>
</evidence>
<evidence type="ECO:0000313" key="9">
    <source>
        <dbReference type="EMBL" id="KAK4880293.1"/>
    </source>
</evidence>
<dbReference type="PROSITE" id="PS00122">
    <property type="entry name" value="CARBOXYLESTERASE_B_1"/>
    <property type="match status" value="1"/>
</dbReference>
<keyword evidence="3 6" id="KW-0378">Hydrolase</keyword>
<dbReference type="Proteomes" id="UP001353858">
    <property type="component" value="Unassembled WGS sequence"/>
</dbReference>
<dbReference type="SUPFAM" id="SSF53474">
    <property type="entry name" value="alpha/beta-Hydrolases"/>
    <property type="match status" value="1"/>
</dbReference>
<dbReference type="PANTHER" id="PTHR43142">
    <property type="entry name" value="CARBOXYLIC ESTER HYDROLASE"/>
    <property type="match status" value="1"/>
</dbReference>
<comment type="caution">
    <text evidence="9">The sequence shown here is derived from an EMBL/GenBank/DDBJ whole genome shotgun (WGS) entry which is preliminary data.</text>
</comment>
<dbReference type="EC" id="3.1.1.-" evidence="6"/>
<comment type="similarity">
    <text evidence="1 6">Belongs to the type-B carboxylesterase/lipase family.</text>
</comment>
<keyword evidence="4" id="KW-1015">Disulfide bond</keyword>
<dbReference type="InterPro" id="IPR002018">
    <property type="entry name" value="CarbesteraseB"/>
</dbReference>
<feature type="compositionally biased region" description="Low complexity" evidence="7">
    <location>
        <begin position="12"/>
        <end position="23"/>
    </location>
</feature>
<sequence>MDRFLIKKDLPSTSSSEHTGTGSVDDSIKNKMSLPSALVIVIILVVNYINGFDSSLVDELVVSTAYGKVKGIIQHSRNNRSFLAFKGIPYAKPPVGDLRFRAPLPPDPWTGIRLGDKDGSMCTQKNYLLHHRPPVEGKEDCLYLNIYKPKLSNSKDLFIYKRRLPVMVFIHYGGFFAGNGNSDYIGPEYFMDKNVVLVTFNYRVGVFGFLSTNDDASPGNWGLKDQVAALKWVKNNIVNFGGNSDKITIFGQSSGGVSVHYHLVSPSTKNLFHRAISQSGSALLLWAKPKSQLQSLIAQQQAIFVNCDPSVNTLEMVACLRTVDANVLANSSDLFKTFSTEPFALYGPVTETKTTLNPEPYITEDPLDLIKKGKFHNIPWIIGVVEDEGILRASPLLRQSNIQTELNNNFDKIGSEILGIALSVLPTQVTPVWNEITSYFIGDNYVNVTEPEDVQGFIDIYSDRSFIYGTYQSVLMHAWRGHSPVWFYNFAYRGEYSYEDHFAATQETINFNWGVSHCDDLLYLFPSKKFFKPLKAANDIRMSKIMVQMWTNFAINGHPTPINNIKPSSALWTPLENLKEQESVKNSDLVYLNISGHYCGKEGNPIRLEIANQFKTERMLFWKNLPLSENIDGIN</sequence>
<evidence type="ECO:0000256" key="4">
    <source>
        <dbReference type="ARBA" id="ARBA00023157"/>
    </source>
</evidence>
<proteinExistence type="inferred from homology"/>
<organism evidence="9 10">
    <name type="scientific">Aquatica leii</name>
    <dbReference type="NCBI Taxonomy" id="1421715"/>
    <lineage>
        <taxon>Eukaryota</taxon>
        <taxon>Metazoa</taxon>
        <taxon>Ecdysozoa</taxon>
        <taxon>Arthropoda</taxon>
        <taxon>Hexapoda</taxon>
        <taxon>Insecta</taxon>
        <taxon>Pterygota</taxon>
        <taxon>Neoptera</taxon>
        <taxon>Endopterygota</taxon>
        <taxon>Coleoptera</taxon>
        <taxon>Polyphaga</taxon>
        <taxon>Elateriformia</taxon>
        <taxon>Elateroidea</taxon>
        <taxon>Lampyridae</taxon>
        <taxon>Luciolinae</taxon>
        <taxon>Aquatica</taxon>
    </lineage>
</organism>
<keyword evidence="10" id="KW-1185">Reference proteome</keyword>
<gene>
    <name evidence="9" type="ORF">RN001_008439</name>
</gene>
<accession>A0AAN7QJ04</accession>
<name>A0AAN7QJ04_9COLE</name>
<dbReference type="Gene3D" id="3.40.50.1820">
    <property type="entry name" value="alpha/beta hydrolase"/>
    <property type="match status" value="1"/>
</dbReference>
<dbReference type="AlphaFoldDB" id="A0AAN7QJ04"/>
<keyword evidence="5" id="KW-0325">Glycoprotein</keyword>
<dbReference type="InterPro" id="IPR019826">
    <property type="entry name" value="Carboxylesterase_B_AS"/>
</dbReference>
<protein>
    <recommendedName>
        <fullName evidence="6">Carboxylic ester hydrolase</fullName>
        <ecNumber evidence="6">3.1.1.-</ecNumber>
    </recommendedName>
</protein>
<dbReference type="InterPro" id="IPR029058">
    <property type="entry name" value="AB_hydrolase_fold"/>
</dbReference>
<dbReference type="GO" id="GO:0052689">
    <property type="term" value="F:carboxylic ester hydrolase activity"/>
    <property type="evidence" value="ECO:0007669"/>
    <property type="project" value="UniProtKB-KW"/>
</dbReference>
<feature type="domain" description="Carboxylesterase type B" evidence="8">
    <location>
        <begin position="59"/>
        <end position="581"/>
    </location>
</feature>
<evidence type="ECO:0000256" key="2">
    <source>
        <dbReference type="ARBA" id="ARBA00022487"/>
    </source>
</evidence>
<dbReference type="PANTHER" id="PTHR43142:SF1">
    <property type="entry name" value="CARBOXYLIC ESTER HYDROLASE"/>
    <property type="match status" value="1"/>
</dbReference>
<dbReference type="PROSITE" id="PS00941">
    <property type="entry name" value="CARBOXYLESTERASE_B_2"/>
    <property type="match status" value="1"/>
</dbReference>
<evidence type="ECO:0000256" key="1">
    <source>
        <dbReference type="ARBA" id="ARBA00005964"/>
    </source>
</evidence>
<reference evidence="10" key="1">
    <citation type="submission" date="2023-01" db="EMBL/GenBank/DDBJ databases">
        <title>Key to firefly adult light organ development and bioluminescence: homeobox transcription factors regulate luciferase expression and transportation to peroxisome.</title>
        <authorList>
            <person name="Fu X."/>
        </authorList>
    </citation>
    <scope>NUCLEOTIDE SEQUENCE [LARGE SCALE GENOMIC DNA]</scope>
</reference>
<feature type="region of interest" description="Disordered" evidence="7">
    <location>
        <begin position="1"/>
        <end position="26"/>
    </location>
</feature>
<feature type="compositionally biased region" description="Basic and acidic residues" evidence="7">
    <location>
        <begin position="1"/>
        <end position="10"/>
    </location>
</feature>
<evidence type="ECO:0000256" key="5">
    <source>
        <dbReference type="ARBA" id="ARBA00023180"/>
    </source>
</evidence>
<evidence type="ECO:0000256" key="6">
    <source>
        <dbReference type="RuleBase" id="RU361235"/>
    </source>
</evidence>